<evidence type="ECO:0000313" key="2">
    <source>
        <dbReference type="EMBL" id="RIA79187.1"/>
    </source>
</evidence>
<evidence type="ECO:0000256" key="1">
    <source>
        <dbReference type="SAM" id="Phobius"/>
    </source>
</evidence>
<sequence length="350" mass="39141">MSSPDCSGTLSYTKLLCRVNDSHLWIYYITIIICIIVSLFAFSVLLYKYFHDNSPLWGDHLFEPITGFLFWVSLHSSIRAADLGIIALDLMPNGEILESFINYVGWTCGQFAIATYIVGTFKAIPRLAFHRPTGNRHDSKCKLTQFIPGQRSVLLIYWSYIIGVGVIVTIFSCLKGYYVQIGNQTMYKFSQGVLLFTLSIANFACILGLLKYGRLLVVLTTESVRLVSGVKNKDQHNAHKAHLKKLKIINFALLVIVSWSSLICLLWAVVILAATKQSSLPLFTMILSFTTHIGFAIMNMAAILAIIHGESVPKYMGNTEIVSFATTISRNNSVRSASIHNQNSNEDYES</sequence>
<accession>A0A397S5B9</accession>
<keyword evidence="1" id="KW-0812">Transmembrane</keyword>
<feature type="transmembrane region" description="Helical" evidence="1">
    <location>
        <begin position="100"/>
        <end position="121"/>
    </location>
</feature>
<keyword evidence="1" id="KW-0472">Membrane</keyword>
<dbReference type="EMBL" id="QKYT01001476">
    <property type="protein sequence ID" value="RIA79195.1"/>
    <property type="molecule type" value="Genomic_DNA"/>
</dbReference>
<feature type="transmembrane region" description="Helical" evidence="1">
    <location>
        <begin position="25"/>
        <end position="47"/>
    </location>
</feature>
<feature type="transmembrane region" description="Helical" evidence="1">
    <location>
        <begin position="248"/>
        <end position="274"/>
    </location>
</feature>
<feature type="transmembrane region" description="Helical" evidence="1">
    <location>
        <begin position="189"/>
        <end position="210"/>
    </location>
</feature>
<feature type="transmembrane region" description="Helical" evidence="1">
    <location>
        <begin position="280"/>
        <end position="307"/>
    </location>
</feature>
<gene>
    <name evidence="3" type="ORF">C1645_882788</name>
    <name evidence="2" type="ORF">C1645_882791</name>
</gene>
<evidence type="ECO:0000313" key="3">
    <source>
        <dbReference type="EMBL" id="RIA79195.1"/>
    </source>
</evidence>
<dbReference type="Proteomes" id="UP000265703">
    <property type="component" value="Unassembled WGS sequence"/>
</dbReference>
<protein>
    <recommendedName>
        <fullName evidence="5">G-protein coupled receptors family 1 profile domain-containing protein</fullName>
    </recommendedName>
</protein>
<proteinExistence type="predicted"/>
<name>A0A397S5B9_9GLOM</name>
<reference evidence="2 4" key="1">
    <citation type="submission" date="2018-06" db="EMBL/GenBank/DDBJ databases">
        <title>Comparative genomics reveals the genomic features of Rhizophagus irregularis, R. cerebriforme, R. diaphanum and Gigaspora rosea, and their symbiotic lifestyle signature.</title>
        <authorList>
            <person name="Morin E."/>
            <person name="San Clemente H."/>
            <person name="Chen E.C.H."/>
            <person name="De La Providencia I."/>
            <person name="Hainaut M."/>
            <person name="Kuo A."/>
            <person name="Kohler A."/>
            <person name="Murat C."/>
            <person name="Tang N."/>
            <person name="Roy S."/>
            <person name="Loubradou J."/>
            <person name="Henrissat B."/>
            <person name="Grigoriev I.V."/>
            <person name="Corradi N."/>
            <person name="Roux C."/>
            <person name="Martin F.M."/>
        </authorList>
    </citation>
    <scope>NUCLEOTIDE SEQUENCE [LARGE SCALE GENOMIC DNA]</scope>
    <source>
        <strain evidence="2 4">DAOM 227022</strain>
    </source>
</reference>
<dbReference type="EMBL" id="QKYT01001480">
    <property type="protein sequence ID" value="RIA79187.1"/>
    <property type="molecule type" value="Genomic_DNA"/>
</dbReference>
<keyword evidence="1" id="KW-1133">Transmembrane helix</keyword>
<evidence type="ECO:0000313" key="4">
    <source>
        <dbReference type="Proteomes" id="UP000265703"/>
    </source>
</evidence>
<evidence type="ECO:0008006" key="5">
    <source>
        <dbReference type="Google" id="ProtNLM"/>
    </source>
</evidence>
<dbReference type="AlphaFoldDB" id="A0A397S5B9"/>
<organism evidence="2 4">
    <name type="scientific">Glomus cerebriforme</name>
    <dbReference type="NCBI Taxonomy" id="658196"/>
    <lineage>
        <taxon>Eukaryota</taxon>
        <taxon>Fungi</taxon>
        <taxon>Fungi incertae sedis</taxon>
        <taxon>Mucoromycota</taxon>
        <taxon>Glomeromycotina</taxon>
        <taxon>Glomeromycetes</taxon>
        <taxon>Glomerales</taxon>
        <taxon>Glomeraceae</taxon>
        <taxon>Glomus</taxon>
    </lineage>
</organism>
<comment type="caution">
    <text evidence="2">The sequence shown here is derived from an EMBL/GenBank/DDBJ whole genome shotgun (WGS) entry which is preliminary data.</text>
</comment>
<keyword evidence="4" id="KW-1185">Reference proteome</keyword>
<dbReference type="OrthoDB" id="2418080at2759"/>
<feature type="transmembrane region" description="Helical" evidence="1">
    <location>
        <begin position="155"/>
        <end position="177"/>
    </location>
</feature>